<comment type="subcellular location">
    <subcellularLocation>
        <location evidence="1">Nucleus</location>
    </subcellularLocation>
</comment>
<keyword evidence="7" id="KW-0238">DNA-binding</keyword>
<evidence type="ECO:0000256" key="9">
    <source>
        <dbReference type="ARBA" id="ARBA00023242"/>
    </source>
</evidence>
<keyword evidence="8" id="KW-0804">Transcription</keyword>
<evidence type="ECO:0000256" key="3">
    <source>
        <dbReference type="ARBA" id="ARBA00022723"/>
    </source>
</evidence>
<accession>A0AAV6JIG5</accession>
<dbReference type="PROSITE" id="PS50808">
    <property type="entry name" value="ZF_BED"/>
    <property type="match status" value="1"/>
</dbReference>
<keyword evidence="9" id="KW-0539">Nucleus</keyword>
<dbReference type="GO" id="GO:0003677">
    <property type="term" value="F:DNA binding"/>
    <property type="evidence" value="ECO:0007669"/>
    <property type="project" value="UniProtKB-KW"/>
</dbReference>
<reference evidence="13" key="1">
    <citation type="submission" date="2020-08" db="EMBL/GenBank/DDBJ databases">
        <title>Plant Genome Project.</title>
        <authorList>
            <person name="Zhang R.-G."/>
        </authorList>
    </citation>
    <scope>NUCLEOTIDE SEQUENCE</scope>
    <source>
        <strain evidence="13">WSP0</strain>
        <tissue evidence="13">Leaf</tissue>
    </source>
</reference>
<dbReference type="PANTHER" id="PTHR46481">
    <property type="entry name" value="ZINC FINGER BED DOMAIN-CONTAINING PROTEIN 4"/>
    <property type="match status" value="1"/>
</dbReference>
<dbReference type="Pfam" id="PF14372">
    <property type="entry name" value="hAT-like_RNase-H"/>
    <property type="match status" value="1"/>
</dbReference>
<evidence type="ECO:0000256" key="11">
    <source>
        <dbReference type="SAM" id="MobiDB-lite"/>
    </source>
</evidence>
<dbReference type="GO" id="GO:0008270">
    <property type="term" value="F:zinc ion binding"/>
    <property type="evidence" value="ECO:0007669"/>
    <property type="project" value="UniProtKB-KW"/>
</dbReference>
<dbReference type="SUPFAM" id="SSF53098">
    <property type="entry name" value="Ribonuclease H-like"/>
    <property type="match status" value="1"/>
</dbReference>
<dbReference type="InterPro" id="IPR003656">
    <property type="entry name" value="Znf_BED"/>
</dbReference>
<sequence>MSNGQIYPTSLEGDSGAAFSSFEESSTSPVMENLDEDANNANNAILVEGNPPHEEVHEEENNPFEKKGRKKTSEVWKDFEEVSLPDGTKKYQCKSCKAKFTIHASGVTTHLNRHMRNCLLRRVTIGQEKRQKTLSFDTIGSDSGMSLTTFKYDHAKLQKRVLNFCNVPPPHTGVIIADALYKCLVDWGLENKVSSITIDNATYNDVALKNLKATFELLNKKMLFEGKIFHVCCCAHIVNIMVQDGLGEIKGITDRVREGVKYLAASEAQLIQFGEIVKNLQLPLKKLILDCSTRWNSTYMMLSTALAFKNVFPMYKARDVGFVYVPSVEDWEKVECVCEFLSVFNDVTNIISGTVYPTSNLFLIEVWRMKEVIDKNSDSEKEYMKAMALKMKIKFDKYWGECNLLMALGAVLDPRYKMKLIDCCFPEIYTESEAARNSSIVLQSLHELYKEYVAAYSLVNIEQNSKQSAKELCSSSVVSGEIKKLGGGRSKFASFVRKADIIQPVKSELEIYLEEGVYICDENSDSHFDALEWWKANNLKFRILSRMAADILSIPITSVASESTFSAGGRVIDPYRASLATETVEMLLCGADFVRAQHGLKKRSEVEDSCR</sequence>
<organism evidence="13 14">
    <name type="scientific">Rhododendron griersonianum</name>
    <dbReference type="NCBI Taxonomy" id="479676"/>
    <lineage>
        <taxon>Eukaryota</taxon>
        <taxon>Viridiplantae</taxon>
        <taxon>Streptophyta</taxon>
        <taxon>Embryophyta</taxon>
        <taxon>Tracheophyta</taxon>
        <taxon>Spermatophyta</taxon>
        <taxon>Magnoliopsida</taxon>
        <taxon>eudicotyledons</taxon>
        <taxon>Gunneridae</taxon>
        <taxon>Pentapetalae</taxon>
        <taxon>asterids</taxon>
        <taxon>Ericales</taxon>
        <taxon>Ericaceae</taxon>
        <taxon>Ericoideae</taxon>
        <taxon>Rhodoreae</taxon>
        <taxon>Rhododendron</taxon>
    </lineage>
</organism>
<dbReference type="InterPro" id="IPR052035">
    <property type="entry name" value="ZnF_BED_domain_contain"/>
</dbReference>
<comment type="caution">
    <text evidence="13">The sequence shown here is derived from an EMBL/GenBank/DDBJ whole genome shotgun (WGS) entry which is preliminary data.</text>
</comment>
<protein>
    <recommendedName>
        <fullName evidence="12">BED-type domain-containing protein</fullName>
    </recommendedName>
</protein>
<evidence type="ECO:0000259" key="12">
    <source>
        <dbReference type="PROSITE" id="PS50808"/>
    </source>
</evidence>
<evidence type="ECO:0000256" key="10">
    <source>
        <dbReference type="PROSITE-ProRule" id="PRU00027"/>
    </source>
</evidence>
<dbReference type="PANTHER" id="PTHR46481:SF10">
    <property type="entry name" value="ZINC FINGER BED DOMAIN-CONTAINING PROTEIN 39"/>
    <property type="match status" value="1"/>
</dbReference>
<dbReference type="GO" id="GO:0046983">
    <property type="term" value="F:protein dimerization activity"/>
    <property type="evidence" value="ECO:0007669"/>
    <property type="project" value="InterPro"/>
</dbReference>
<dbReference type="SMART" id="SM00614">
    <property type="entry name" value="ZnF_BED"/>
    <property type="match status" value="1"/>
</dbReference>
<evidence type="ECO:0000313" key="14">
    <source>
        <dbReference type="Proteomes" id="UP000823749"/>
    </source>
</evidence>
<dbReference type="GO" id="GO:0005634">
    <property type="term" value="C:nucleus"/>
    <property type="evidence" value="ECO:0007669"/>
    <property type="project" value="UniProtKB-SubCell"/>
</dbReference>
<name>A0AAV6JIG5_9ERIC</name>
<dbReference type="InterPro" id="IPR036236">
    <property type="entry name" value="Znf_C2H2_sf"/>
</dbReference>
<dbReference type="InterPro" id="IPR025525">
    <property type="entry name" value="hAT-like_transposase_RNase-H"/>
</dbReference>
<keyword evidence="6" id="KW-0805">Transcription regulation</keyword>
<dbReference type="GO" id="GO:0009791">
    <property type="term" value="P:post-embryonic development"/>
    <property type="evidence" value="ECO:0007669"/>
    <property type="project" value="UniProtKB-ARBA"/>
</dbReference>
<evidence type="ECO:0000256" key="6">
    <source>
        <dbReference type="ARBA" id="ARBA00023015"/>
    </source>
</evidence>
<proteinExistence type="predicted"/>
<dbReference type="InterPro" id="IPR012337">
    <property type="entry name" value="RNaseH-like_sf"/>
</dbReference>
<dbReference type="Pfam" id="PF05699">
    <property type="entry name" value="Dimer_Tnp_hAT"/>
    <property type="match status" value="1"/>
</dbReference>
<keyword evidence="4 10" id="KW-0863">Zinc-finger</keyword>
<evidence type="ECO:0000256" key="4">
    <source>
        <dbReference type="ARBA" id="ARBA00022771"/>
    </source>
</evidence>
<gene>
    <name evidence="13" type="ORF">RHGRI_021004</name>
</gene>
<dbReference type="SUPFAM" id="SSF57667">
    <property type="entry name" value="beta-beta-alpha zinc fingers"/>
    <property type="match status" value="1"/>
</dbReference>
<evidence type="ECO:0000256" key="5">
    <source>
        <dbReference type="ARBA" id="ARBA00022833"/>
    </source>
</evidence>
<evidence type="ECO:0000313" key="13">
    <source>
        <dbReference type="EMBL" id="KAG5540966.1"/>
    </source>
</evidence>
<keyword evidence="3" id="KW-0479">Metal-binding</keyword>
<evidence type="ECO:0000256" key="2">
    <source>
        <dbReference type="ARBA" id="ARBA00011738"/>
    </source>
</evidence>
<keyword evidence="14" id="KW-1185">Reference proteome</keyword>
<keyword evidence="5" id="KW-0862">Zinc</keyword>
<feature type="compositionally biased region" description="Low complexity" evidence="11">
    <location>
        <begin position="15"/>
        <end position="28"/>
    </location>
</feature>
<dbReference type="EMBL" id="JACTNZ010000007">
    <property type="protein sequence ID" value="KAG5540966.1"/>
    <property type="molecule type" value="Genomic_DNA"/>
</dbReference>
<dbReference type="AlphaFoldDB" id="A0AAV6JIG5"/>
<evidence type="ECO:0000256" key="7">
    <source>
        <dbReference type="ARBA" id="ARBA00023125"/>
    </source>
</evidence>
<dbReference type="InterPro" id="IPR008906">
    <property type="entry name" value="HATC_C_dom"/>
</dbReference>
<evidence type="ECO:0000256" key="1">
    <source>
        <dbReference type="ARBA" id="ARBA00004123"/>
    </source>
</evidence>
<dbReference type="Proteomes" id="UP000823749">
    <property type="component" value="Chromosome 7"/>
</dbReference>
<evidence type="ECO:0000256" key="8">
    <source>
        <dbReference type="ARBA" id="ARBA00023163"/>
    </source>
</evidence>
<feature type="domain" description="BED-type" evidence="12">
    <location>
        <begin position="70"/>
        <end position="117"/>
    </location>
</feature>
<comment type="subunit">
    <text evidence="2">Homodimer.</text>
</comment>
<feature type="region of interest" description="Disordered" evidence="11">
    <location>
        <begin position="1"/>
        <end position="34"/>
    </location>
</feature>